<evidence type="ECO:0000256" key="2">
    <source>
        <dbReference type="SAM" id="Phobius"/>
    </source>
</evidence>
<feature type="transmembrane region" description="Helical" evidence="2">
    <location>
        <begin position="6"/>
        <end position="23"/>
    </location>
</feature>
<comment type="caution">
    <text evidence="3">The sequence shown here is derived from an EMBL/GenBank/DDBJ whole genome shotgun (WGS) entry which is preliminary data.</text>
</comment>
<evidence type="ECO:0000313" key="5">
    <source>
        <dbReference type="Proteomes" id="UP001152797"/>
    </source>
</evidence>
<evidence type="ECO:0000313" key="4">
    <source>
        <dbReference type="EMBL" id="CAL1157011.1"/>
    </source>
</evidence>
<dbReference type="Proteomes" id="UP001152797">
    <property type="component" value="Unassembled WGS sequence"/>
</dbReference>
<dbReference type="AlphaFoldDB" id="A0A9P1D629"/>
<accession>A0A9P1D629</accession>
<gene>
    <name evidence="3" type="ORF">C1SCF055_LOCUS29487</name>
</gene>
<feature type="region of interest" description="Disordered" evidence="1">
    <location>
        <begin position="281"/>
        <end position="306"/>
    </location>
</feature>
<reference evidence="3" key="1">
    <citation type="submission" date="2022-10" db="EMBL/GenBank/DDBJ databases">
        <authorList>
            <person name="Chen Y."/>
            <person name="Dougan E. K."/>
            <person name="Chan C."/>
            <person name="Rhodes N."/>
            <person name="Thang M."/>
        </authorList>
    </citation>
    <scope>NUCLEOTIDE SEQUENCE</scope>
</reference>
<reference evidence="4" key="2">
    <citation type="submission" date="2024-04" db="EMBL/GenBank/DDBJ databases">
        <authorList>
            <person name="Chen Y."/>
            <person name="Shah S."/>
            <person name="Dougan E. K."/>
            <person name="Thang M."/>
            <person name="Chan C."/>
        </authorList>
    </citation>
    <scope>NUCLEOTIDE SEQUENCE [LARGE SCALE GENOMIC DNA]</scope>
</reference>
<proteinExistence type="predicted"/>
<evidence type="ECO:0000256" key="1">
    <source>
        <dbReference type="SAM" id="MobiDB-lite"/>
    </source>
</evidence>
<keyword evidence="2" id="KW-1133">Transmembrane helix</keyword>
<protein>
    <submittedName>
        <fullName evidence="3">Uncharacterized protein</fullName>
    </submittedName>
</protein>
<evidence type="ECO:0000313" key="3">
    <source>
        <dbReference type="EMBL" id="CAI4003636.1"/>
    </source>
</evidence>
<dbReference type="EMBL" id="CAMXCT030003308">
    <property type="protein sequence ID" value="CAL4790948.1"/>
    <property type="molecule type" value="Genomic_DNA"/>
</dbReference>
<keyword evidence="2" id="KW-0812">Transmembrane</keyword>
<name>A0A9P1D629_9DINO</name>
<keyword evidence="5" id="KW-1185">Reference proteome</keyword>
<organism evidence="3">
    <name type="scientific">Cladocopium goreaui</name>
    <dbReference type="NCBI Taxonomy" id="2562237"/>
    <lineage>
        <taxon>Eukaryota</taxon>
        <taxon>Sar</taxon>
        <taxon>Alveolata</taxon>
        <taxon>Dinophyceae</taxon>
        <taxon>Suessiales</taxon>
        <taxon>Symbiodiniaceae</taxon>
        <taxon>Cladocopium</taxon>
    </lineage>
</organism>
<sequence>MEVQAVFFGTFAGVLLLNFHVLVNKSDLKKGGALLWSLLWRAISPTVLEEEIQKQRVEDELHKMRLWVFTQKNSFAIHIDLFMILRMCWKIVHQFEEVTIFDACESAAPYMFFTFFHSLQMIEMKHMWRVYQLTVLSTHTLLAFFRPSEVGIDTGAKYQVVSLIALSSSMLDSRVSLPFCCLEGLVNVYKAWKSYGDAASYTSLLLDEVAICGLSCILVVVIERLAKLHIESRLESGDYSCRLTGFRSVLRGVSDGDILLANKTLVDMTFHKRSFSRDQFSPFPGDERSRLSTFSPMPSRRGGHRL</sequence>
<keyword evidence="2" id="KW-0472">Membrane</keyword>
<dbReference type="EMBL" id="CAMXCT010003308">
    <property type="protein sequence ID" value="CAI4003636.1"/>
    <property type="molecule type" value="Genomic_DNA"/>
</dbReference>
<dbReference type="EMBL" id="CAMXCT020003308">
    <property type="protein sequence ID" value="CAL1157011.1"/>
    <property type="molecule type" value="Genomic_DNA"/>
</dbReference>